<evidence type="ECO:0000256" key="26">
    <source>
        <dbReference type="ARBA" id="ARBA00023268"/>
    </source>
</evidence>
<dbReference type="PROSITE" id="PS00012">
    <property type="entry name" value="PHOSPHOPANTETHEINE"/>
    <property type="match status" value="1"/>
</dbReference>
<evidence type="ECO:0000256" key="61">
    <source>
        <dbReference type="ARBA" id="ARBA00049171"/>
    </source>
</evidence>
<dbReference type="EC" id="1.3.1.39" evidence="2"/>
<dbReference type="Pfam" id="PF00975">
    <property type="entry name" value="Thioesterase"/>
    <property type="match status" value="1"/>
</dbReference>
<evidence type="ECO:0000256" key="12">
    <source>
        <dbReference type="ARBA" id="ARBA00022516"/>
    </source>
</evidence>
<comment type="catalytic activity">
    <reaction evidence="42">
        <text>tetradecanoyl-[ACP] + malonyl-[ACP] + H(+) = 3-oxohexadecanoyl-[ACP] + holo-[ACP] + CO2</text>
        <dbReference type="Rhea" id="RHEA:41900"/>
        <dbReference type="Rhea" id="RHEA-COMP:9623"/>
        <dbReference type="Rhea" id="RHEA-COMP:9648"/>
        <dbReference type="Rhea" id="RHEA-COMP:9649"/>
        <dbReference type="Rhea" id="RHEA-COMP:9685"/>
        <dbReference type="ChEBI" id="CHEBI:15378"/>
        <dbReference type="ChEBI" id="CHEBI:16526"/>
        <dbReference type="ChEBI" id="CHEBI:64479"/>
        <dbReference type="ChEBI" id="CHEBI:78449"/>
        <dbReference type="ChEBI" id="CHEBI:78477"/>
        <dbReference type="ChEBI" id="CHEBI:78478"/>
    </reaction>
    <physiologicalReaction direction="left-to-right" evidence="42">
        <dbReference type="Rhea" id="RHEA:41901"/>
    </physiologicalReaction>
</comment>
<comment type="catalytic activity">
    <reaction evidence="29">
        <text>(3R)-hydroxyhexanoyl-[ACP] = (2E)-hexenoyl-[ACP] + H2O</text>
        <dbReference type="Rhea" id="RHEA:41828"/>
        <dbReference type="Rhea" id="RHEA-COMP:9630"/>
        <dbReference type="Rhea" id="RHEA-COMP:9631"/>
        <dbReference type="ChEBI" id="CHEBI:15377"/>
        <dbReference type="ChEBI" id="CHEBI:78457"/>
        <dbReference type="ChEBI" id="CHEBI:78458"/>
    </reaction>
    <physiologicalReaction direction="left-to-right" evidence="29">
        <dbReference type="Rhea" id="RHEA:41829"/>
    </physiologicalReaction>
</comment>
<evidence type="ECO:0000256" key="3">
    <source>
        <dbReference type="ARBA" id="ARBA00012480"/>
    </source>
</evidence>
<keyword evidence="18" id="KW-0521">NADP</keyword>
<comment type="catalytic activity">
    <reaction evidence="63">
        <text>3-oxohexadecanoyl-[ACP] + NADPH + H(+) = (3R)-hydroxyhexadecanoyl-[ACP] + NADP(+)</text>
        <dbReference type="Rhea" id="RHEA:41904"/>
        <dbReference type="Rhea" id="RHEA-COMP:9649"/>
        <dbReference type="Rhea" id="RHEA-COMP:9650"/>
        <dbReference type="ChEBI" id="CHEBI:15378"/>
        <dbReference type="ChEBI" id="CHEBI:57783"/>
        <dbReference type="ChEBI" id="CHEBI:58349"/>
        <dbReference type="ChEBI" id="CHEBI:78478"/>
        <dbReference type="ChEBI" id="CHEBI:78480"/>
    </reaction>
    <physiologicalReaction direction="left-to-right" evidence="63">
        <dbReference type="Rhea" id="RHEA:41905"/>
    </physiologicalReaction>
</comment>
<evidence type="ECO:0000256" key="42">
    <source>
        <dbReference type="ARBA" id="ARBA00047451"/>
    </source>
</evidence>
<evidence type="ECO:0000256" key="27">
    <source>
        <dbReference type="ARBA" id="ARBA00023332"/>
    </source>
</evidence>
<evidence type="ECO:0000256" key="69">
    <source>
        <dbReference type="SAM" id="MobiDB-lite"/>
    </source>
</evidence>
<comment type="catalytic activity">
    <reaction evidence="47">
        <text>3-oxobutanoyl-[ACP] + NADPH + H(+) = (3R)-hydroxybutanoyl-[ACP] + NADP(+)</text>
        <dbReference type="Rhea" id="RHEA:41804"/>
        <dbReference type="Rhea" id="RHEA-COMP:9625"/>
        <dbReference type="Rhea" id="RHEA-COMP:9626"/>
        <dbReference type="ChEBI" id="CHEBI:15378"/>
        <dbReference type="ChEBI" id="CHEBI:57783"/>
        <dbReference type="ChEBI" id="CHEBI:58349"/>
        <dbReference type="ChEBI" id="CHEBI:78450"/>
        <dbReference type="ChEBI" id="CHEBI:78451"/>
    </reaction>
    <physiologicalReaction direction="left-to-right" evidence="47">
        <dbReference type="Rhea" id="RHEA:41805"/>
    </physiologicalReaction>
</comment>
<dbReference type="CDD" id="cd00833">
    <property type="entry name" value="PKS"/>
    <property type="match status" value="1"/>
</dbReference>
<evidence type="ECO:0000256" key="10">
    <source>
        <dbReference type="ARBA" id="ARBA00018769"/>
    </source>
</evidence>
<dbReference type="GO" id="GO:0004312">
    <property type="term" value="F:fatty acid synthase activity"/>
    <property type="evidence" value="ECO:0007669"/>
    <property type="project" value="UniProtKB-EC"/>
</dbReference>
<dbReference type="GO" id="GO:0141148">
    <property type="term" value="F:enoyl-[acyl-carrier-protein] reductase (NADPH) activity"/>
    <property type="evidence" value="ECO:0007669"/>
    <property type="project" value="UniProtKB-EC"/>
</dbReference>
<dbReference type="InterPro" id="IPR032821">
    <property type="entry name" value="PKS_assoc"/>
</dbReference>
<comment type="catalytic activity">
    <reaction evidence="45">
        <text>(2E)-hexadecenoyl-[ACP] + NADPH + H(+) = hexadecanoyl-[ACP] + NADP(+)</text>
        <dbReference type="Rhea" id="RHEA:41912"/>
        <dbReference type="Rhea" id="RHEA-COMP:9651"/>
        <dbReference type="Rhea" id="RHEA-COMP:9652"/>
        <dbReference type="ChEBI" id="CHEBI:15378"/>
        <dbReference type="ChEBI" id="CHEBI:57783"/>
        <dbReference type="ChEBI" id="CHEBI:58349"/>
        <dbReference type="ChEBI" id="CHEBI:78481"/>
        <dbReference type="ChEBI" id="CHEBI:78483"/>
    </reaction>
    <physiologicalReaction direction="left-to-right" evidence="45">
        <dbReference type="Rhea" id="RHEA:41913"/>
    </physiologicalReaction>
</comment>
<dbReference type="InterPro" id="IPR013968">
    <property type="entry name" value="PKS_KR"/>
</dbReference>
<dbReference type="InterPro" id="IPR016035">
    <property type="entry name" value="Acyl_Trfase/lysoPLipase"/>
</dbReference>
<comment type="catalytic activity">
    <reaction evidence="35">
        <text>(3R)-hydroxybutanoyl-[ACP] = (2E)-butenoyl-[ACP] + H2O</text>
        <dbReference type="Rhea" id="RHEA:41808"/>
        <dbReference type="Rhea" id="RHEA-COMP:9626"/>
        <dbReference type="Rhea" id="RHEA-COMP:9627"/>
        <dbReference type="ChEBI" id="CHEBI:15377"/>
        <dbReference type="ChEBI" id="CHEBI:78451"/>
        <dbReference type="ChEBI" id="CHEBI:78453"/>
    </reaction>
    <physiologicalReaction direction="left-to-right" evidence="35">
        <dbReference type="Rhea" id="RHEA:41809"/>
    </physiologicalReaction>
</comment>
<dbReference type="InterPro" id="IPR020807">
    <property type="entry name" value="PKS_DH"/>
</dbReference>
<comment type="catalytic activity">
    <reaction evidence="48">
        <text>acetyl-[ACP] + malonyl-[ACP] + H(+) = 3-oxobutanoyl-[ACP] + holo-[ACP] + CO2</text>
        <dbReference type="Rhea" id="RHEA:41800"/>
        <dbReference type="Rhea" id="RHEA-COMP:9621"/>
        <dbReference type="Rhea" id="RHEA-COMP:9623"/>
        <dbReference type="Rhea" id="RHEA-COMP:9625"/>
        <dbReference type="Rhea" id="RHEA-COMP:9685"/>
        <dbReference type="ChEBI" id="CHEBI:15378"/>
        <dbReference type="ChEBI" id="CHEBI:16526"/>
        <dbReference type="ChEBI" id="CHEBI:64479"/>
        <dbReference type="ChEBI" id="CHEBI:78446"/>
        <dbReference type="ChEBI" id="CHEBI:78449"/>
        <dbReference type="ChEBI" id="CHEBI:78450"/>
    </reaction>
    <physiologicalReaction direction="left-to-right" evidence="48">
        <dbReference type="Rhea" id="RHEA:41801"/>
    </physiologicalReaction>
</comment>
<keyword evidence="24" id="KW-0275">Fatty acid biosynthesis</keyword>
<evidence type="ECO:0000256" key="65">
    <source>
        <dbReference type="ARBA" id="ARBA00049449"/>
    </source>
</evidence>
<dbReference type="GO" id="GO:0004314">
    <property type="term" value="F:[acyl-carrier-protein] S-malonyltransferase activity"/>
    <property type="evidence" value="ECO:0007669"/>
    <property type="project" value="UniProtKB-EC"/>
</dbReference>
<evidence type="ECO:0000256" key="35">
    <source>
        <dbReference type="ARBA" id="ARBA00023402"/>
    </source>
</evidence>
<evidence type="ECO:0000256" key="44">
    <source>
        <dbReference type="ARBA" id="ARBA00047578"/>
    </source>
</evidence>
<dbReference type="InterPro" id="IPR011032">
    <property type="entry name" value="GroES-like_sf"/>
</dbReference>
<keyword evidence="21" id="KW-0560">Oxidoreductase</keyword>
<dbReference type="EC" id="4.2.1.59" evidence="6"/>
<dbReference type="GO" id="GO:0031177">
    <property type="term" value="F:phosphopantetheine binding"/>
    <property type="evidence" value="ECO:0007669"/>
    <property type="project" value="InterPro"/>
</dbReference>
<keyword evidence="23" id="KW-0443">Lipid metabolism</keyword>
<dbReference type="InterPro" id="IPR001031">
    <property type="entry name" value="Thioesterase"/>
</dbReference>
<dbReference type="InterPro" id="IPR018201">
    <property type="entry name" value="Ketoacyl_synth_AS"/>
</dbReference>
<dbReference type="PROSITE" id="PS52019">
    <property type="entry name" value="PKS_MFAS_DH"/>
    <property type="match status" value="1"/>
</dbReference>
<comment type="catalytic activity">
    <reaction evidence="67">
        <text>octanoyl-[ACP] + malonyl-[ACP] + H(+) = 3-oxodecanoyl-[ACP] + holo-[ACP] + CO2</text>
        <dbReference type="Rhea" id="RHEA:41852"/>
        <dbReference type="Rhea" id="RHEA-COMP:9623"/>
        <dbReference type="Rhea" id="RHEA-COMP:9636"/>
        <dbReference type="Rhea" id="RHEA-COMP:9637"/>
        <dbReference type="Rhea" id="RHEA-COMP:9685"/>
        <dbReference type="ChEBI" id="CHEBI:15378"/>
        <dbReference type="ChEBI" id="CHEBI:16526"/>
        <dbReference type="ChEBI" id="CHEBI:64479"/>
        <dbReference type="ChEBI" id="CHEBI:78449"/>
        <dbReference type="ChEBI" id="CHEBI:78463"/>
        <dbReference type="ChEBI" id="CHEBI:78464"/>
    </reaction>
    <physiologicalReaction direction="left-to-right" evidence="67">
        <dbReference type="Rhea" id="RHEA:41853"/>
    </physiologicalReaction>
</comment>
<dbReference type="FunFam" id="3.40.50.720:FF:000209">
    <property type="entry name" value="Polyketide synthase Pks12"/>
    <property type="match status" value="1"/>
</dbReference>
<comment type="catalytic activity">
    <reaction evidence="59">
        <text>(2E)-octadecenoyl-[ACP] + NADPH + H(+) = octadecanoyl-[ACP] + NADP(+)</text>
        <dbReference type="Rhea" id="RHEA:41928"/>
        <dbReference type="Rhea" id="RHEA-COMP:9655"/>
        <dbReference type="Rhea" id="RHEA-COMP:9656"/>
        <dbReference type="ChEBI" id="CHEBI:15378"/>
        <dbReference type="ChEBI" id="CHEBI:57783"/>
        <dbReference type="ChEBI" id="CHEBI:58349"/>
        <dbReference type="ChEBI" id="CHEBI:78489"/>
        <dbReference type="ChEBI" id="CHEBI:78495"/>
    </reaction>
    <physiologicalReaction direction="left-to-right" evidence="59">
        <dbReference type="Rhea" id="RHEA:41929"/>
    </physiologicalReaction>
</comment>
<evidence type="ECO:0000256" key="58">
    <source>
        <dbReference type="ARBA" id="ARBA00048935"/>
    </source>
</evidence>
<evidence type="ECO:0000313" key="73">
    <source>
        <dbReference type="EMBL" id="KAK3792657.1"/>
    </source>
</evidence>
<organism evidence="73 74">
    <name type="scientific">Elysia crispata</name>
    <name type="common">lettuce slug</name>
    <dbReference type="NCBI Taxonomy" id="231223"/>
    <lineage>
        <taxon>Eukaryota</taxon>
        <taxon>Metazoa</taxon>
        <taxon>Spiralia</taxon>
        <taxon>Lophotrochozoa</taxon>
        <taxon>Mollusca</taxon>
        <taxon>Gastropoda</taxon>
        <taxon>Heterobranchia</taxon>
        <taxon>Euthyneura</taxon>
        <taxon>Panpulmonata</taxon>
        <taxon>Sacoglossa</taxon>
        <taxon>Placobranchoidea</taxon>
        <taxon>Plakobranchidae</taxon>
        <taxon>Elysia</taxon>
    </lineage>
</organism>
<evidence type="ECO:0000256" key="18">
    <source>
        <dbReference type="ARBA" id="ARBA00022857"/>
    </source>
</evidence>
<dbReference type="Proteomes" id="UP001283361">
    <property type="component" value="Unassembled WGS sequence"/>
</dbReference>
<dbReference type="EC" id="3.1.2.14" evidence="3"/>
<dbReference type="InterPro" id="IPR020806">
    <property type="entry name" value="PKS_PP-bd"/>
</dbReference>
<evidence type="ECO:0000256" key="37">
    <source>
        <dbReference type="ARBA" id="ARBA00044883"/>
    </source>
</evidence>
<comment type="catalytic activity">
    <reaction evidence="60">
        <text>decanoyl-[ACP] + malonyl-[ACP] + H(+) = 3-oxododecanoyl-[ACP] + holo-[ACP] + CO2</text>
        <dbReference type="Rhea" id="RHEA:41868"/>
        <dbReference type="Rhea" id="RHEA-COMP:9623"/>
        <dbReference type="Rhea" id="RHEA-COMP:9640"/>
        <dbReference type="Rhea" id="RHEA-COMP:9641"/>
        <dbReference type="Rhea" id="RHEA-COMP:9685"/>
        <dbReference type="ChEBI" id="CHEBI:15378"/>
        <dbReference type="ChEBI" id="CHEBI:16526"/>
        <dbReference type="ChEBI" id="CHEBI:64479"/>
        <dbReference type="ChEBI" id="CHEBI:78449"/>
        <dbReference type="ChEBI" id="CHEBI:78468"/>
        <dbReference type="ChEBI" id="CHEBI:78469"/>
    </reaction>
    <physiologicalReaction direction="left-to-right" evidence="60">
        <dbReference type="Rhea" id="RHEA:41869"/>
    </physiologicalReaction>
</comment>
<keyword evidence="19" id="KW-0663">Pyridoxal phosphate</keyword>
<evidence type="ECO:0000256" key="59">
    <source>
        <dbReference type="ARBA" id="ARBA00049019"/>
    </source>
</evidence>
<evidence type="ECO:0000256" key="25">
    <source>
        <dbReference type="ARBA" id="ARBA00023239"/>
    </source>
</evidence>
<name>A0AAE1ATR8_9GAST</name>
<dbReference type="GO" id="GO:0004313">
    <property type="term" value="F:[acyl-carrier-protein] S-acetyltransferase activity"/>
    <property type="evidence" value="ECO:0007669"/>
    <property type="project" value="UniProtKB-EC"/>
</dbReference>
<comment type="catalytic activity">
    <reaction evidence="66">
        <text>(2E)-decenoyl-[ACP] + NADPH + H(+) = decanoyl-[ACP] + NADP(+)</text>
        <dbReference type="Rhea" id="RHEA:41864"/>
        <dbReference type="Rhea" id="RHEA-COMP:9639"/>
        <dbReference type="Rhea" id="RHEA-COMP:9640"/>
        <dbReference type="ChEBI" id="CHEBI:15378"/>
        <dbReference type="ChEBI" id="CHEBI:57783"/>
        <dbReference type="ChEBI" id="CHEBI:58349"/>
        <dbReference type="ChEBI" id="CHEBI:78467"/>
        <dbReference type="ChEBI" id="CHEBI:78468"/>
    </reaction>
    <physiologicalReaction direction="left-to-right" evidence="66">
        <dbReference type="Rhea" id="RHEA:41865"/>
    </physiologicalReaction>
</comment>
<dbReference type="GO" id="GO:0006633">
    <property type="term" value="P:fatty acid biosynthetic process"/>
    <property type="evidence" value="ECO:0007669"/>
    <property type="project" value="UniProtKB-KW"/>
</dbReference>
<evidence type="ECO:0000256" key="63">
    <source>
        <dbReference type="ARBA" id="ARBA00049414"/>
    </source>
</evidence>
<keyword evidence="14" id="KW-0808">Transferase</keyword>
<evidence type="ECO:0000256" key="7">
    <source>
        <dbReference type="ARBA" id="ARBA00013191"/>
    </source>
</evidence>
<comment type="catalytic activity">
    <reaction evidence="57">
        <text>hexadecanoyl-[ACP] + H2O = hexadecanoate + holo-[ACP] + H(+)</text>
        <dbReference type="Rhea" id="RHEA:41932"/>
        <dbReference type="Rhea" id="RHEA-COMP:9652"/>
        <dbReference type="Rhea" id="RHEA-COMP:9685"/>
        <dbReference type="ChEBI" id="CHEBI:7896"/>
        <dbReference type="ChEBI" id="CHEBI:15377"/>
        <dbReference type="ChEBI" id="CHEBI:15378"/>
        <dbReference type="ChEBI" id="CHEBI:64479"/>
        <dbReference type="ChEBI" id="CHEBI:78483"/>
        <dbReference type="EC" id="3.1.2.14"/>
    </reaction>
    <physiologicalReaction direction="left-to-right" evidence="57">
        <dbReference type="Rhea" id="RHEA:41933"/>
    </physiologicalReaction>
</comment>
<evidence type="ECO:0000256" key="24">
    <source>
        <dbReference type="ARBA" id="ARBA00023160"/>
    </source>
</evidence>
<feature type="domain" description="Ketosynthase family 3 (KS3)" evidence="71">
    <location>
        <begin position="35"/>
        <end position="440"/>
    </location>
</feature>
<dbReference type="SMART" id="SM00826">
    <property type="entry name" value="PKS_DH"/>
    <property type="match status" value="1"/>
</dbReference>
<evidence type="ECO:0000256" key="48">
    <source>
        <dbReference type="ARBA" id="ARBA00047961"/>
    </source>
</evidence>
<evidence type="ECO:0000256" key="38">
    <source>
        <dbReference type="ARBA" id="ARBA00047300"/>
    </source>
</evidence>
<comment type="function">
    <text evidence="36">Fatty acid synthetase is a multifunctional enzyme that catalyzes the de novo biosynthesis of long-chain saturated fatty acids starting from acetyl-CoA and malonyl-CoA in the presence of NADPH. This multifunctional protein contains 7 catalytic activities and a site for the binding of the prosthetic group 4'-phosphopantetheine of the acyl carrier protein ([ACP]) domain.</text>
</comment>
<evidence type="ECO:0000256" key="20">
    <source>
        <dbReference type="ARBA" id="ARBA00022990"/>
    </source>
</evidence>
<dbReference type="InterPro" id="IPR049900">
    <property type="entry name" value="PKS_mFAS_DH"/>
</dbReference>
<dbReference type="Gene3D" id="3.40.50.1820">
    <property type="entry name" value="alpha/beta hydrolase"/>
    <property type="match status" value="2"/>
</dbReference>
<dbReference type="InterPro" id="IPR036291">
    <property type="entry name" value="NAD(P)-bd_dom_sf"/>
</dbReference>
<feature type="domain" description="Carrier" evidence="70">
    <location>
        <begin position="2184"/>
        <end position="2261"/>
    </location>
</feature>
<dbReference type="InterPro" id="IPR049552">
    <property type="entry name" value="PKS_DH_N"/>
</dbReference>
<dbReference type="Pfam" id="PF21089">
    <property type="entry name" value="PKS_DH_N"/>
    <property type="match status" value="1"/>
</dbReference>
<dbReference type="Gene3D" id="3.40.47.10">
    <property type="match status" value="1"/>
</dbReference>
<comment type="catalytic activity">
    <reaction evidence="46">
        <text>(2E)-hexenoyl-[ACP] + NADPH + H(+) = hexanoyl-[ACP] + NADP(+)</text>
        <dbReference type="Rhea" id="RHEA:41832"/>
        <dbReference type="Rhea" id="RHEA-COMP:9631"/>
        <dbReference type="Rhea" id="RHEA-COMP:9632"/>
        <dbReference type="ChEBI" id="CHEBI:15378"/>
        <dbReference type="ChEBI" id="CHEBI:57783"/>
        <dbReference type="ChEBI" id="CHEBI:58349"/>
        <dbReference type="ChEBI" id="CHEBI:78458"/>
        <dbReference type="ChEBI" id="CHEBI:78459"/>
    </reaction>
    <physiologicalReaction direction="left-to-right" evidence="46">
        <dbReference type="Rhea" id="RHEA:41833"/>
    </physiologicalReaction>
</comment>
<dbReference type="SUPFAM" id="SSF55048">
    <property type="entry name" value="Probable ACP-binding domain of malonyl-CoA ACP transacylase"/>
    <property type="match status" value="1"/>
</dbReference>
<dbReference type="SUPFAM" id="SSF52151">
    <property type="entry name" value="FabD/lysophospholipase-like"/>
    <property type="match status" value="1"/>
</dbReference>
<evidence type="ECO:0000256" key="33">
    <source>
        <dbReference type="ARBA" id="ARBA00023399"/>
    </source>
</evidence>
<dbReference type="SMART" id="SM00823">
    <property type="entry name" value="PKS_PP"/>
    <property type="match status" value="1"/>
</dbReference>
<keyword evidence="17" id="KW-0276">Fatty acid metabolism</keyword>
<dbReference type="InterPro" id="IPR042104">
    <property type="entry name" value="PKS_dehydratase_sf"/>
</dbReference>
<evidence type="ECO:0000256" key="1">
    <source>
        <dbReference type="ARBA" id="ARBA00005189"/>
    </source>
</evidence>
<evidence type="ECO:0000256" key="50">
    <source>
        <dbReference type="ARBA" id="ARBA00048281"/>
    </source>
</evidence>
<keyword evidence="74" id="KW-1185">Reference proteome</keyword>
<comment type="catalytic activity">
    <reaction evidence="30">
        <text>(3R)-hydroxydecanoyl-[ACP] = (2E)-decenoyl-[ACP] + H2O</text>
        <dbReference type="Rhea" id="RHEA:41860"/>
        <dbReference type="Rhea" id="RHEA-COMP:9638"/>
        <dbReference type="Rhea" id="RHEA-COMP:9639"/>
        <dbReference type="ChEBI" id="CHEBI:15377"/>
        <dbReference type="ChEBI" id="CHEBI:78466"/>
        <dbReference type="ChEBI" id="CHEBI:78467"/>
    </reaction>
    <physiologicalReaction direction="left-to-right" evidence="30">
        <dbReference type="Rhea" id="RHEA:41861"/>
    </physiologicalReaction>
</comment>
<dbReference type="GO" id="GO:0004316">
    <property type="term" value="F:3-oxoacyl-[acyl-carrier-protein] reductase (NADPH) activity"/>
    <property type="evidence" value="ECO:0007669"/>
    <property type="project" value="UniProtKB-EC"/>
</dbReference>
<keyword evidence="22" id="KW-0520">NAD</keyword>
<comment type="catalytic activity">
    <reaction evidence="50">
        <text>(2E)-dodecenoyl-[ACP] + NADPH + H(+) = dodecanoyl-[ACP] + NADP(+)</text>
        <dbReference type="Rhea" id="RHEA:41880"/>
        <dbReference type="Rhea" id="RHEA-COMP:9643"/>
        <dbReference type="Rhea" id="RHEA-COMP:9644"/>
        <dbReference type="ChEBI" id="CHEBI:15378"/>
        <dbReference type="ChEBI" id="CHEBI:57783"/>
        <dbReference type="ChEBI" id="CHEBI:58349"/>
        <dbReference type="ChEBI" id="CHEBI:65264"/>
        <dbReference type="ChEBI" id="CHEBI:78472"/>
    </reaction>
    <physiologicalReaction direction="left-to-right" evidence="50">
        <dbReference type="Rhea" id="RHEA:41881"/>
    </physiologicalReaction>
</comment>
<comment type="catalytic activity">
    <reaction evidence="52">
        <text>(2E)-octenoyl-[ACP] + NADPH + H(+) = octanoyl-[ACP] + NADP(+)</text>
        <dbReference type="Rhea" id="RHEA:41848"/>
        <dbReference type="Rhea" id="RHEA-COMP:9635"/>
        <dbReference type="Rhea" id="RHEA-COMP:9636"/>
        <dbReference type="ChEBI" id="CHEBI:15378"/>
        <dbReference type="ChEBI" id="CHEBI:57783"/>
        <dbReference type="ChEBI" id="CHEBI:58349"/>
        <dbReference type="ChEBI" id="CHEBI:78462"/>
        <dbReference type="ChEBI" id="CHEBI:78463"/>
    </reaction>
    <physiologicalReaction direction="left-to-right" evidence="52">
        <dbReference type="Rhea" id="RHEA:41849"/>
    </physiologicalReaction>
</comment>
<reference evidence="73" key="1">
    <citation type="journal article" date="2023" name="G3 (Bethesda)">
        <title>A reference genome for the long-term kleptoplast-retaining sea slug Elysia crispata morphotype clarki.</title>
        <authorList>
            <person name="Eastman K.E."/>
            <person name="Pendleton A.L."/>
            <person name="Shaikh M.A."/>
            <person name="Suttiyut T."/>
            <person name="Ogas R."/>
            <person name="Tomko P."/>
            <person name="Gavelis G."/>
            <person name="Widhalm J.R."/>
            <person name="Wisecaver J.H."/>
        </authorList>
    </citation>
    <scope>NUCLEOTIDE SEQUENCE</scope>
    <source>
        <strain evidence="73">ECLA1</strain>
    </source>
</reference>
<gene>
    <name evidence="73" type="ORF">RRG08_032294</name>
</gene>
<feature type="region of interest" description="Disordered" evidence="69">
    <location>
        <begin position="1"/>
        <end position="23"/>
    </location>
</feature>
<dbReference type="CDD" id="cd05195">
    <property type="entry name" value="enoyl_red"/>
    <property type="match status" value="1"/>
</dbReference>
<evidence type="ECO:0000256" key="52">
    <source>
        <dbReference type="ARBA" id="ARBA00048420"/>
    </source>
</evidence>
<evidence type="ECO:0000256" key="49">
    <source>
        <dbReference type="ARBA" id="ARBA00048051"/>
    </source>
</evidence>
<dbReference type="Pfam" id="PF21149">
    <property type="entry name" value="FAS_pseudo-KR"/>
    <property type="match status" value="1"/>
</dbReference>
<dbReference type="GO" id="GO:0016297">
    <property type="term" value="F:fatty acyl-[ACP] hydrolase activity"/>
    <property type="evidence" value="ECO:0007669"/>
    <property type="project" value="UniProtKB-EC"/>
</dbReference>
<evidence type="ECO:0000256" key="34">
    <source>
        <dbReference type="ARBA" id="ARBA00023401"/>
    </source>
</evidence>
<evidence type="ECO:0000256" key="5">
    <source>
        <dbReference type="ARBA" id="ARBA00012948"/>
    </source>
</evidence>
<comment type="catalytic activity">
    <reaction evidence="39">
        <text>hexanoyl-[ACP] + malonyl-[ACP] + H(+) = 3-oxooctanoyl-[ACP] + holo-[ACP] + CO2</text>
        <dbReference type="Rhea" id="RHEA:41836"/>
        <dbReference type="Rhea" id="RHEA-COMP:9623"/>
        <dbReference type="Rhea" id="RHEA-COMP:9632"/>
        <dbReference type="Rhea" id="RHEA-COMP:9633"/>
        <dbReference type="Rhea" id="RHEA-COMP:9685"/>
        <dbReference type="ChEBI" id="CHEBI:15378"/>
        <dbReference type="ChEBI" id="CHEBI:16526"/>
        <dbReference type="ChEBI" id="CHEBI:64479"/>
        <dbReference type="ChEBI" id="CHEBI:78449"/>
        <dbReference type="ChEBI" id="CHEBI:78459"/>
        <dbReference type="ChEBI" id="CHEBI:78460"/>
    </reaction>
    <physiologicalReaction direction="left-to-right" evidence="39">
        <dbReference type="Rhea" id="RHEA:41837"/>
    </physiologicalReaction>
</comment>
<evidence type="ECO:0000259" key="72">
    <source>
        <dbReference type="PROSITE" id="PS52019"/>
    </source>
</evidence>
<dbReference type="EC" id="2.3.1.41" evidence="7"/>
<evidence type="ECO:0000256" key="23">
    <source>
        <dbReference type="ARBA" id="ARBA00023098"/>
    </source>
</evidence>
<evidence type="ECO:0000313" key="74">
    <source>
        <dbReference type="Proteomes" id="UP001283361"/>
    </source>
</evidence>
<evidence type="ECO:0000256" key="30">
    <source>
        <dbReference type="ARBA" id="ARBA00023388"/>
    </source>
</evidence>
<dbReference type="SUPFAM" id="SSF53901">
    <property type="entry name" value="Thiolase-like"/>
    <property type="match status" value="1"/>
</dbReference>
<comment type="catalytic activity">
    <reaction evidence="51">
        <text>tetradecanoyl-[ACP] + H2O = tetradecanoate + holo-[ACP] + H(+)</text>
        <dbReference type="Rhea" id="RHEA:30123"/>
        <dbReference type="Rhea" id="RHEA-COMP:9648"/>
        <dbReference type="Rhea" id="RHEA-COMP:9685"/>
        <dbReference type="ChEBI" id="CHEBI:15377"/>
        <dbReference type="ChEBI" id="CHEBI:15378"/>
        <dbReference type="ChEBI" id="CHEBI:30807"/>
        <dbReference type="ChEBI" id="CHEBI:64479"/>
        <dbReference type="ChEBI" id="CHEBI:78477"/>
        <dbReference type="EC" id="3.1.2.14"/>
    </reaction>
    <physiologicalReaction direction="left-to-right" evidence="51">
        <dbReference type="Rhea" id="RHEA:30124"/>
    </physiologicalReaction>
</comment>
<evidence type="ECO:0000256" key="6">
    <source>
        <dbReference type="ARBA" id="ARBA00013167"/>
    </source>
</evidence>
<feature type="active site" description="Proton donor; for dehydratase activity" evidence="68">
    <location>
        <position position="1070"/>
    </location>
</feature>
<evidence type="ECO:0000256" key="60">
    <source>
        <dbReference type="ARBA" id="ARBA00049109"/>
    </source>
</evidence>
<evidence type="ECO:0000256" key="2">
    <source>
        <dbReference type="ARBA" id="ARBA00012004"/>
    </source>
</evidence>
<comment type="catalytic activity">
    <reaction evidence="44">
        <text>dodecanoyl-[ACP] + malonyl-[ACP] + H(+) = 3-oxotetradecanoyl-[ACP] + holo-[ACP] + CO2</text>
        <dbReference type="Rhea" id="RHEA:41884"/>
        <dbReference type="Rhea" id="RHEA-COMP:9623"/>
        <dbReference type="Rhea" id="RHEA-COMP:9644"/>
        <dbReference type="Rhea" id="RHEA-COMP:9645"/>
        <dbReference type="Rhea" id="RHEA-COMP:9685"/>
        <dbReference type="ChEBI" id="CHEBI:15378"/>
        <dbReference type="ChEBI" id="CHEBI:16526"/>
        <dbReference type="ChEBI" id="CHEBI:64479"/>
        <dbReference type="ChEBI" id="CHEBI:65264"/>
        <dbReference type="ChEBI" id="CHEBI:78449"/>
        <dbReference type="ChEBI" id="CHEBI:78473"/>
    </reaction>
    <physiologicalReaction direction="left-to-right" evidence="44">
        <dbReference type="Rhea" id="RHEA:41885"/>
    </physiologicalReaction>
</comment>
<dbReference type="SMART" id="SM00825">
    <property type="entry name" value="PKS_KS"/>
    <property type="match status" value="1"/>
</dbReference>
<comment type="catalytic activity">
    <reaction evidence="28">
        <text>(3R)-hydroxydodecanoyl-[ACP] = (2E)-dodecenoyl-[ACP] + H2O</text>
        <dbReference type="Rhea" id="RHEA:41876"/>
        <dbReference type="Rhea" id="RHEA-COMP:9642"/>
        <dbReference type="Rhea" id="RHEA-COMP:9643"/>
        <dbReference type="ChEBI" id="CHEBI:15377"/>
        <dbReference type="ChEBI" id="CHEBI:78470"/>
        <dbReference type="ChEBI" id="CHEBI:78472"/>
    </reaction>
    <physiologicalReaction direction="left-to-right" evidence="28">
        <dbReference type="Rhea" id="RHEA:41877"/>
    </physiologicalReaction>
</comment>
<evidence type="ECO:0000256" key="39">
    <source>
        <dbReference type="ARBA" id="ARBA00047394"/>
    </source>
</evidence>
<evidence type="ECO:0000256" key="57">
    <source>
        <dbReference type="ARBA" id="ARBA00048704"/>
    </source>
</evidence>
<dbReference type="Pfam" id="PF00550">
    <property type="entry name" value="PP-binding"/>
    <property type="match status" value="1"/>
</dbReference>
<evidence type="ECO:0000256" key="31">
    <source>
        <dbReference type="ARBA" id="ARBA00023394"/>
    </source>
</evidence>
<evidence type="ECO:0000256" key="45">
    <source>
        <dbReference type="ARBA" id="ARBA00047810"/>
    </source>
</evidence>
<evidence type="ECO:0000259" key="70">
    <source>
        <dbReference type="PROSITE" id="PS50075"/>
    </source>
</evidence>
<dbReference type="InterPro" id="IPR006162">
    <property type="entry name" value="Ppantetheine_attach_site"/>
</dbReference>
<evidence type="ECO:0000256" key="40">
    <source>
        <dbReference type="ARBA" id="ARBA00047400"/>
    </source>
</evidence>
<feature type="region of interest" description="C-terminal hotdog fold" evidence="68">
    <location>
        <begin position="1021"/>
        <end position="1156"/>
    </location>
</feature>
<dbReference type="Gene3D" id="3.40.50.720">
    <property type="entry name" value="NAD(P)-binding Rossmann-like Domain"/>
    <property type="match status" value="1"/>
</dbReference>
<dbReference type="CDD" id="cd08954">
    <property type="entry name" value="KR_1_FAS_SDR_x"/>
    <property type="match status" value="1"/>
</dbReference>
<dbReference type="Pfam" id="PF00109">
    <property type="entry name" value="ketoacyl-synt"/>
    <property type="match status" value="1"/>
</dbReference>
<comment type="catalytic activity">
    <reaction evidence="58">
        <text>3-oxotetradecanoyl-[ACP] + NADPH + H(+) = (3R)-hydroxytetradecanoyl-[ACP] + NADP(+)</text>
        <dbReference type="Rhea" id="RHEA:41888"/>
        <dbReference type="Rhea" id="RHEA-COMP:9645"/>
        <dbReference type="Rhea" id="RHEA-COMP:9646"/>
        <dbReference type="ChEBI" id="CHEBI:15378"/>
        <dbReference type="ChEBI" id="CHEBI:57783"/>
        <dbReference type="ChEBI" id="CHEBI:58349"/>
        <dbReference type="ChEBI" id="CHEBI:78473"/>
        <dbReference type="ChEBI" id="CHEBI:78474"/>
    </reaction>
    <physiologicalReaction direction="left-to-right" evidence="58">
        <dbReference type="Rhea" id="RHEA:41889"/>
    </physiologicalReaction>
</comment>
<keyword evidence="13" id="KW-0597">Phosphoprotein</keyword>
<accession>A0AAE1ATR8</accession>
<evidence type="ECO:0000256" key="9">
    <source>
        <dbReference type="ARBA" id="ARBA00013258"/>
    </source>
</evidence>
<dbReference type="Pfam" id="PF02801">
    <property type="entry name" value="Ketoacyl-synt_C"/>
    <property type="match status" value="1"/>
</dbReference>
<dbReference type="InterPro" id="IPR049391">
    <property type="entry name" value="FAS_pseudo-KR"/>
</dbReference>
<comment type="catalytic activity">
    <reaction evidence="41">
        <text>3-oxodecanoyl-[ACP] + NADPH + H(+) = (3R)-hydroxydecanoyl-[ACP] + NADP(+)</text>
        <dbReference type="Rhea" id="RHEA:41856"/>
        <dbReference type="Rhea" id="RHEA-COMP:9637"/>
        <dbReference type="Rhea" id="RHEA-COMP:9638"/>
        <dbReference type="ChEBI" id="CHEBI:15378"/>
        <dbReference type="ChEBI" id="CHEBI:57783"/>
        <dbReference type="ChEBI" id="CHEBI:58349"/>
        <dbReference type="ChEBI" id="CHEBI:78464"/>
        <dbReference type="ChEBI" id="CHEBI:78466"/>
    </reaction>
    <physiologicalReaction direction="left-to-right" evidence="41">
        <dbReference type="Rhea" id="RHEA:41857"/>
    </physiologicalReaction>
</comment>
<protein>
    <recommendedName>
        <fullName evidence="10">Fatty acid synthase</fullName>
        <ecNumber evidence="5">1.1.1.100</ecNumber>
        <ecNumber evidence="2">1.3.1.39</ecNumber>
        <ecNumber evidence="8">2.3.1.38</ecNumber>
        <ecNumber evidence="9">2.3.1.39</ecNumber>
        <ecNumber evidence="7">2.3.1.41</ecNumber>
        <ecNumber evidence="4">2.3.1.85</ecNumber>
        <ecNumber evidence="3">3.1.2.14</ecNumber>
        <ecNumber evidence="6">4.2.1.59</ecNumber>
    </recommendedName>
</protein>
<dbReference type="InterPro" id="IPR029058">
    <property type="entry name" value="AB_hydrolase_fold"/>
</dbReference>
<keyword evidence="25" id="KW-0456">Lyase</keyword>
<dbReference type="InterPro" id="IPR020843">
    <property type="entry name" value="ER"/>
</dbReference>
<comment type="catalytic activity">
    <reaction evidence="61">
        <text>(2E)-tetradecenoyl-[ACP] + NADPH + H(+) = tetradecanoyl-[ACP] + NADP(+)</text>
        <dbReference type="Rhea" id="RHEA:41896"/>
        <dbReference type="Rhea" id="RHEA-COMP:9647"/>
        <dbReference type="Rhea" id="RHEA-COMP:9648"/>
        <dbReference type="ChEBI" id="CHEBI:15378"/>
        <dbReference type="ChEBI" id="CHEBI:57783"/>
        <dbReference type="ChEBI" id="CHEBI:58349"/>
        <dbReference type="ChEBI" id="CHEBI:78475"/>
        <dbReference type="ChEBI" id="CHEBI:78477"/>
    </reaction>
    <physiologicalReaction direction="left-to-right" evidence="61">
        <dbReference type="Rhea" id="RHEA:41897"/>
    </physiologicalReaction>
</comment>
<dbReference type="PANTHER" id="PTHR43775:SF7">
    <property type="entry name" value="FATTY ACID SYNTHASE"/>
    <property type="match status" value="1"/>
</dbReference>
<comment type="catalytic activity">
    <reaction evidence="34">
        <text>(3R)-hydroxyhexadecanoyl-[ACP] = (2E)-hexadecenoyl-[ACP] + H2O</text>
        <dbReference type="Rhea" id="RHEA:41908"/>
        <dbReference type="Rhea" id="RHEA-COMP:9650"/>
        <dbReference type="Rhea" id="RHEA-COMP:9651"/>
        <dbReference type="ChEBI" id="CHEBI:15377"/>
        <dbReference type="ChEBI" id="CHEBI:78480"/>
        <dbReference type="ChEBI" id="CHEBI:78481"/>
    </reaction>
    <physiologicalReaction direction="left-to-right" evidence="34">
        <dbReference type="Rhea" id="RHEA:41909"/>
    </physiologicalReaction>
</comment>
<dbReference type="FunFam" id="1.10.1200.10:FF:000013">
    <property type="entry name" value="Fatty acid synthase"/>
    <property type="match status" value="1"/>
</dbReference>
<dbReference type="EMBL" id="JAWDGP010001353">
    <property type="protein sequence ID" value="KAK3792657.1"/>
    <property type="molecule type" value="Genomic_DNA"/>
</dbReference>
<comment type="catalytic activity">
    <reaction evidence="65">
        <text>butanoyl-[ACP] + malonyl-[ACP] + H(+) = 3-oxohexanoyl-[ACP] + holo-[ACP] + CO2</text>
        <dbReference type="Rhea" id="RHEA:41820"/>
        <dbReference type="Rhea" id="RHEA-COMP:9623"/>
        <dbReference type="Rhea" id="RHEA-COMP:9628"/>
        <dbReference type="Rhea" id="RHEA-COMP:9629"/>
        <dbReference type="Rhea" id="RHEA-COMP:9685"/>
        <dbReference type="ChEBI" id="CHEBI:15378"/>
        <dbReference type="ChEBI" id="CHEBI:16526"/>
        <dbReference type="ChEBI" id="CHEBI:64479"/>
        <dbReference type="ChEBI" id="CHEBI:78449"/>
        <dbReference type="ChEBI" id="CHEBI:78454"/>
        <dbReference type="ChEBI" id="CHEBI:78456"/>
    </reaction>
    <physiologicalReaction direction="left-to-right" evidence="65">
        <dbReference type="Rhea" id="RHEA:41821"/>
    </physiologicalReaction>
</comment>
<dbReference type="Pfam" id="PF13602">
    <property type="entry name" value="ADH_zinc_N_2"/>
    <property type="match status" value="1"/>
</dbReference>
<dbReference type="Pfam" id="PF08659">
    <property type="entry name" value="KR"/>
    <property type="match status" value="1"/>
</dbReference>
<feature type="region of interest" description="Disordered" evidence="69">
    <location>
        <begin position="2256"/>
        <end position="2283"/>
    </location>
</feature>
<evidence type="ECO:0000256" key="56">
    <source>
        <dbReference type="ARBA" id="ARBA00048691"/>
    </source>
</evidence>
<evidence type="ECO:0000256" key="41">
    <source>
        <dbReference type="ARBA" id="ARBA00047440"/>
    </source>
</evidence>
<evidence type="ECO:0000256" key="14">
    <source>
        <dbReference type="ARBA" id="ARBA00022679"/>
    </source>
</evidence>
<dbReference type="EC" id="2.3.1.39" evidence="9"/>
<evidence type="ECO:0000256" key="64">
    <source>
        <dbReference type="ARBA" id="ARBA00049422"/>
    </source>
</evidence>
<evidence type="ECO:0000256" key="47">
    <source>
        <dbReference type="ARBA" id="ARBA00047953"/>
    </source>
</evidence>
<dbReference type="InterPro" id="IPR050091">
    <property type="entry name" value="PKS_NRPS_Biosynth_Enz"/>
</dbReference>
<evidence type="ECO:0000256" key="28">
    <source>
        <dbReference type="ARBA" id="ARBA00023351"/>
    </source>
</evidence>
<dbReference type="Pfam" id="PF00698">
    <property type="entry name" value="Acyl_transf_1"/>
    <property type="match status" value="1"/>
</dbReference>
<evidence type="ECO:0000256" key="51">
    <source>
        <dbReference type="ARBA" id="ARBA00048289"/>
    </source>
</evidence>
<dbReference type="InterPro" id="IPR014030">
    <property type="entry name" value="Ketoacyl_synth_N"/>
</dbReference>
<dbReference type="InterPro" id="IPR014043">
    <property type="entry name" value="Acyl_transferase_dom"/>
</dbReference>
<comment type="catalytic activity">
    <reaction evidence="31">
        <text>a (3R)-hydroxyacyl-[ACP] = a (2E)-enoyl-[ACP] + H2O</text>
        <dbReference type="Rhea" id="RHEA:13097"/>
        <dbReference type="Rhea" id="RHEA-COMP:9925"/>
        <dbReference type="Rhea" id="RHEA-COMP:9945"/>
        <dbReference type="ChEBI" id="CHEBI:15377"/>
        <dbReference type="ChEBI" id="CHEBI:78784"/>
        <dbReference type="ChEBI" id="CHEBI:78827"/>
        <dbReference type="EC" id="4.2.1.59"/>
    </reaction>
    <physiologicalReaction direction="left-to-right" evidence="31">
        <dbReference type="Rhea" id="RHEA:13098"/>
    </physiologicalReaction>
</comment>
<evidence type="ECO:0000256" key="11">
    <source>
        <dbReference type="ARBA" id="ARBA00022450"/>
    </source>
</evidence>
<dbReference type="SMART" id="SM00829">
    <property type="entry name" value="PKS_ER"/>
    <property type="match status" value="1"/>
</dbReference>
<dbReference type="Gene3D" id="1.10.1200.10">
    <property type="entry name" value="ACP-like"/>
    <property type="match status" value="1"/>
</dbReference>
<dbReference type="Pfam" id="PF16197">
    <property type="entry name" value="KAsynt_C_assoc"/>
    <property type="match status" value="1"/>
</dbReference>
<evidence type="ECO:0000256" key="53">
    <source>
        <dbReference type="ARBA" id="ARBA00048506"/>
    </source>
</evidence>
<comment type="catalytic activity">
    <reaction evidence="62">
        <text>3-oxododecanoyl-[ACP] + NADPH + H(+) = (3R)-hydroxydodecanoyl-[ACP] + NADP(+)</text>
        <dbReference type="Rhea" id="RHEA:41872"/>
        <dbReference type="Rhea" id="RHEA-COMP:9641"/>
        <dbReference type="Rhea" id="RHEA-COMP:9642"/>
        <dbReference type="ChEBI" id="CHEBI:15378"/>
        <dbReference type="ChEBI" id="CHEBI:57783"/>
        <dbReference type="ChEBI" id="CHEBI:58349"/>
        <dbReference type="ChEBI" id="CHEBI:78469"/>
        <dbReference type="ChEBI" id="CHEBI:78470"/>
    </reaction>
    <physiologicalReaction direction="left-to-right" evidence="62">
        <dbReference type="Rhea" id="RHEA:41873"/>
    </physiologicalReaction>
</comment>
<evidence type="ECO:0000256" key="54">
    <source>
        <dbReference type="ARBA" id="ARBA00048571"/>
    </source>
</evidence>
<sequence>MPAREMSDNPVCNGSAHGNVEQKATRGKLPNFVYDGEVAITGISGRLPESNNIQEFRDHLMNKEDMVTADDRRWAVGLHGCPPRNGKVPEITKFDAGFFGVHPKQTDCMDPQLRMLLEASYEAIIDSGQSMESVRGSRTGVYIGVSLSDSSDAWTMETDGMVGYTMPGCCRAMFANRVSFFFDFKGPSYAVDTACSSSMMCLDQALMGIRTGLIDSAIVGGSNLCLKPNTSLQFVRMGMTSPDGSCKTFDASANGYCRSEAIMAIFLQKVPESKRIYATVVHTKANCDGYKEQGITFPSGDLQKRLIHEVYDEIGINPADISYIEAHGTGTKVGDPQEVNSIVDVFCKNRTGPLLIGSTKSNMGHPEAASGLTSIAKILISMEEKILPPNLHYNNPNPEIPGLTDGSLQVVDECTKWNGGLVAMNSFGFGGANVHAIYKSNDKELTEPHPASEKPRLFTYAGRTKAGVKAVLQEARKNATSVEFQALLEASANMPTNSMAYRGCTVLNASSDFEEVQKCGPDPRPVWFVFAGMGTQWHGMGRKMMELDIFRQSIQRSSKTLSQYDIDLYDLIMNGDETTFDQTIPSFIGIASIQVALVDLLTAMEIKPDGIVGHSVGELGCAYADGSLTAEETVLAAYWRGRCISEATLPAGKMAAVGLSWEECKQMCPPGVVPACHNSVDTVTISGPFDTTTKFVEELKAKGIFARDVKSSNVAYHSYYMNDIAPQLKAALSKFIMPKERSSKWVSTSVPEARWGEDLAKYSSADYHVNNLVSPVLFQEGLQKLPSNAIAIEIAPHGLLQAILKRSLSTESTFVSVMKRFHENNIDFFFASLGKCFINGMNLNALKVYPAVEFPVPRGTPNVSSCISKIWDHSADWEAPTEESFVPKSGGASSEAQFEIDISEESADNYIVGHKIDGRVLYPATGYLTLAWRALARLKGQLFEQMPVVFQNVSIHRATVLPPTGAVTLSVSIMPGTGDFEICEGDSLVVSGIISMPDGAFLDRDQYSTVKNVLNKKESTEFPLTTPEVYRELRLRGYDYGPTFQGIAGASQSGETGQLVWNGRWISFLDTLMQIQILSMPGRSLRLPTRIKSVKIDPKAHPPMPIEDEESSNIPVYVDNTLDITVSGGVEIHGLHAAVAPKRSLQSPPVLEQQCFVPYTDSPDSHPSQTLQQYASDCLDFTLSGLKDMLEKDSSADSLLNKKILEEVVTNNKVADGRGLSLSAAATQSNSGLAKTLLKLFSLSPSKALGESARGVLSSSRSELVSDSLLSSLSKEEILKPCVDIVLENTQSNKVSIFEVNASHSALYRKIIPFLTVSQRNSSYIAADKTPLDSDAKGFGVKASQWDPSSDSIPAGQFNLLILKNVLHKQADIGKTLDTVSSMVTPDGFILVEEVTQAFPIYLALEALSQNLPDAPNKDLCRMCGCYLTETSWLDLFSSHEYEVVYKKSDKLLSTMFLLRKRAKHSIPPVIVDIDDLQCSWLEELKAKVKVMETAPEDARLWVVAKAEINGLAGFLNCLKRESGGDKVRGILCSNLKSSHLPDISINSADFKALVQKDLVMNIFRDGSWGSFRLLSIPVDSSLQEKPTGYAYVNVLTRGDLSSLRWIESPLKFFHKNGHQTELCSVYFTSLNFRDVMLATGKLPPDALPGDMATQDCIMGMEFSGRDSQGKRVMGILPAKGLATMVDTPKNFLWNIPDAWNMEEASTVPVVYCTAYYALVIRGRIRKGERILIHSGSGGVGQAAIAVALSYGCEVFTTVGSDEKKEYLKKTFPQLKDRNFSNSRDLSFEYHILSETDGKGVDLVLNSLSEEKLQASVRLLARHGRFLEIGKYDLSNNTPLGMSVFLRNISFHGILLDALFENDTPEWDEVANMVKEGMISGVVKPLKATIFSKDEVEPAFRFMAQGKHIGKVVVKVRSEEEEKVCEASEISIPAVPRTSCDPSKSFVIVGGLGGFGLELVQWLIDRGVKNIVISSRSGIKTGYQMRKVQYWQSSGVNVSISQADARDLDGAKTLIQYAQKLGPIGGVFNLAMVLRDAQFENQTPEMYKTVCDPKIKGTINLDLATRELCYDSLEWFVVFSSIVSGRGNLGQTNYAFANSVMERICEKRRSDNLPALAVQWGAVGDVGFVADNMGGNDTLVGGTVPQRISSCLACLDQFLNQPQYTVTSSVVLPEKKSGKENTSGTSRPNLVEAVAKILGVKDVSAIDPDLSLADLGLDSLMGVEIRQLLERDFEVTLSTREIRLLTIKKLQDINGEEEEESVDSGVASEGEPAEATSSTNGVHDPSVALRFDYNEMMPKNTILHMNEVQNGLKPLFIVHPIEGSAIALSNLASCLPCPVYALQLTANAPLTSIEALATFYLQQIRKVDPSGPYRLAGYSFGAMVALEIANQMKKQTSDHSDIIQSLTLLDGSQKFVELYTNTYRKVMKLSSPAEEEAMSLCAFLKKFIEFDQNEVFKHMSSAPDFSGRVQVTVERLMATGQFSSPGDLDSLARAFWSMLNIGEQYKPKDYSGDITLVRAQQNSVSSANLGEDYGLSQVCAGKVNIEVVDGDHESFILGDGAKQIANIMAPLLS</sequence>
<evidence type="ECO:0000256" key="15">
    <source>
        <dbReference type="ARBA" id="ARBA00022799"/>
    </source>
</evidence>
<dbReference type="SUPFAM" id="SSF51735">
    <property type="entry name" value="NAD(P)-binding Rossmann-fold domains"/>
    <property type="match status" value="2"/>
</dbReference>
<comment type="catalytic activity">
    <reaction evidence="38">
        <text>3-oxooctadecanoyl-[ACP] + NADPH + H(+) = (3R)-hydroxyoctadecanoyl-[ACP] + NADP(+)</text>
        <dbReference type="Rhea" id="RHEA:41920"/>
        <dbReference type="Rhea" id="RHEA-COMP:9653"/>
        <dbReference type="Rhea" id="RHEA-COMP:9654"/>
        <dbReference type="ChEBI" id="CHEBI:15378"/>
        <dbReference type="ChEBI" id="CHEBI:57783"/>
        <dbReference type="ChEBI" id="CHEBI:58349"/>
        <dbReference type="ChEBI" id="CHEBI:78487"/>
        <dbReference type="ChEBI" id="CHEBI:78488"/>
    </reaction>
    <physiologicalReaction direction="left-to-right" evidence="38">
        <dbReference type="Rhea" id="RHEA:41921"/>
    </physiologicalReaction>
</comment>
<dbReference type="InterPro" id="IPR036736">
    <property type="entry name" value="ACP-like_sf"/>
</dbReference>
<comment type="catalytic activity">
    <reaction evidence="40">
        <text>a (3R)-hydroxyacyl-[ACP] + NADP(+) = a 3-oxoacyl-[ACP] + NADPH + H(+)</text>
        <dbReference type="Rhea" id="RHEA:17397"/>
        <dbReference type="Rhea" id="RHEA-COMP:9916"/>
        <dbReference type="Rhea" id="RHEA-COMP:9945"/>
        <dbReference type="ChEBI" id="CHEBI:15378"/>
        <dbReference type="ChEBI" id="CHEBI:57783"/>
        <dbReference type="ChEBI" id="CHEBI:58349"/>
        <dbReference type="ChEBI" id="CHEBI:78776"/>
        <dbReference type="ChEBI" id="CHEBI:78827"/>
        <dbReference type="EC" id="1.1.1.100"/>
    </reaction>
    <physiologicalReaction direction="right-to-left" evidence="40">
        <dbReference type="Rhea" id="RHEA:17399"/>
    </physiologicalReaction>
</comment>
<dbReference type="SUPFAM" id="SSF47336">
    <property type="entry name" value="ACP-like"/>
    <property type="match status" value="1"/>
</dbReference>
<feature type="domain" description="PKS/mFAS DH" evidence="72">
    <location>
        <begin position="879"/>
        <end position="1156"/>
    </location>
</feature>
<evidence type="ECO:0000256" key="13">
    <source>
        <dbReference type="ARBA" id="ARBA00022553"/>
    </source>
</evidence>
<evidence type="ECO:0000256" key="43">
    <source>
        <dbReference type="ARBA" id="ARBA00047500"/>
    </source>
</evidence>
<keyword evidence="20" id="KW-0007">Acetylation</keyword>
<dbReference type="PROSITE" id="PS50075">
    <property type="entry name" value="CARRIER"/>
    <property type="match status" value="1"/>
</dbReference>
<evidence type="ECO:0000256" key="46">
    <source>
        <dbReference type="ARBA" id="ARBA00047897"/>
    </source>
</evidence>
<feature type="active site" description="Proton acceptor; for dehydratase activity" evidence="68">
    <location>
        <position position="914"/>
    </location>
</feature>
<dbReference type="Gene3D" id="3.10.129.110">
    <property type="entry name" value="Polyketide synthase dehydratase"/>
    <property type="match status" value="1"/>
</dbReference>
<comment type="pathway">
    <text evidence="1">Lipid metabolism.</text>
</comment>
<evidence type="ECO:0000256" key="67">
    <source>
        <dbReference type="ARBA" id="ARBA00049533"/>
    </source>
</evidence>
<keyword evidence="26" id="KW-0511">Multifunctional enzyme</keyword>
<keyword evidence="16" id="KW-0378">Hydrolase</keyword>
<evidence type="ECO:0000256" key="8">
    <source>
        <dbReference type="ARBA" id="ARBA00013256"/>
    </source>
</evidence>
<dbReference type="Gene3D" id="3.30.70.3290">
    <property type="match status" value="1"/>
</dbReference>
<comment type="catalytic activity">
    <reaction evidence="56">
        <text>holo-[ACP] + acetyl-CoA = acetyl-[ACP] + CoA</text>
        <dbReference type="Rhea" id="RHEA:41788"/>
        <dbReference type="Rhea" id="RHEA-COMP:9621"/>
        <dbReference type="Rhea" id="RHEA-COMP:9685"/>
        <dbReference type="ChEBI" id="CHEBI:57287"/>
        <dbReference type="ChEBI" id="CHEBI:57288"/>
        <dbReference type="ChEBI" id="CHEBI:64479"/>
        <dbReference type="ChEBI" id="CHEBI:78446"/>
        <dbReference type="EC" id="2.3.1.38"/>
    </reaction>
    <physiologicalReaction direction="left-to-right" evidence="56">
        <dbReference type="Rhea" id="RHEA:41789"/>
    </physiologicalReaction>
</comment>
<dbReference type="InterPro" id="IPR020841">
    <property type="entry name" value="PKS_Beta-ketoAc_synthase_dom"/>
</dbReference>
<comment type="catalytic activity">
    <reaction evidence="55">
        <text>a 2,3-saturated acyl-[ACP] + NADP(+) = a (2E)-enoyl-[ACP] + NADPH + H(+)</text>
        <dbReference type="Rhea" id="RHEA:22564"/>
        <dbReference type="Rhea" id="RHEA-COMP:9925"/>
        <dbReference type="Rhea" id="RHEA-COMP:9926"/>
        <dbReference type="ChEBI" id="CHEBI:15378"/>
        <dbReference type="ChEBI" id="CHEBI:57783"/>
        <dbReference type="ChEBI" id="CHEBI:58349"/>
        <dbReference type="ChEBI" id="CHEBI:78784"/>
        <dbReference type="ChEBI" id="CHEBI:78785"/>
        <dbReference type="EC" id="1.3.1.39"/>
    </reaction>
    <physiologicalReaction direction="right-to-left" evidence="55">
        <dbReference type="Rhea" id="RHEA:22566"/>
    </physiologicalReaction>
</comment>
<comment type="catalytic activity">
    <reaction evidence="32">
        <text>(3R)-hydroxytetradecanoyl-[ACP] = (2E)-tetradecenoyl-[ACP] + H2O</text>
        <dbReference type="Rhea" id="RHEA:41892"/>
        <dbReference type="Rhea" id="RHEA-COMP:9646"/>
        <dbReference type="Rhea" id="RHEA-COMP:9647"/>
        <dbReference type="ChEBI" id="CHEBI:15377"/>
        <dbReference type="ChEBI" id="CHEBI:78474"/>
        <dbReference type="ChEBI" id="CHEBI:78475"/>
    </reaction>
    <physiologicalReaction direction="left-to-right" evidence="32">
        <dbReference type="Rhea" id="RHEA:41893"/>
    </physiologicalReaction>
</comment>
<comment type="catalytic activity">
    <reaction evidence="43">
        <text>(2E)-butenoyl-[ACP] + NADPH + H(+) = butanoyl-[ACP] + NADP(+)</text>
        <dbReference type="Rhea" id="RHEA:41812"/>
        <dbReference type="Rhea" id="RHEA-COMP:9627"/>
        <dbReference type="Rhea" id="RHEA-COMP:9628"/>
        <dbReference type="ChEBI" id="CHEBI:15378"/>
        <dbReference type="ChEBI" id="CHEBI:57783"/>
        <dbReference type="ChEBI" id="CHEBI:58349"/>
        <dbReference type="ChEBI" id="CHEBI:78453"/>
        <dbReference type="ChEBI" id="CHEBI:78454"/>
    </reaction>
    <physiologicalReaction direction="left-to-right" evidence="43">
        <dbReference type="Rhea" id="RHEA:41813"/>
    </physiologicalReaction>
</comment>
<dbReference type="InterPro" id="IPR001227">
    <property type="entry name" value="Ac_transferase_dom_sf"/>
</dbReference>
<evidence type="ECO:0000259" key="71">
    <source>
        <dbReference type="PROSITE" id="PS52004"/>
    </source>
</evidence>
<evidence type="ECO:0000256" key="62">
    <source>
        <dbReference type="ARBA" id="ARBA00049263"/>
    </source>
</evidence>
<keyword evidence="15" id="KW-0702">S-nitrosylation</keyword>
<dbReference type="EC" id="2.3.1.85" evidence="4"/>
<dbReference type="Gene3D" id="3.40.50.150">
    <property type="entry name" value="Vaccinia Virus protein VP39"/>
    <property type="match status" value="1"/>
</dbReference>
<evidence type="ECO:0000256" key="55">
    <source>
        <dbReference type="ARBA" id="ARBA00048650"/>
    </source>
</evidence>
<dbReference type="InterPro" id="IPR016036">
    <property type="entry name" value="Malonyl_transacylase_ACP-bd"/>
</dbReference>
<comment type="catalytic activity">
    <reaction evidence="64">
        <text>3-oxooctanoyl-[ACP] + NADPH + H(+) = (3R)-hydroxyoctanoyl-[ACP] + NADP(+)</text>
        <dbReference type="Rhea" id="RHEA:41840"/>
        <dbReference type="Rhea" id="RHEA-COMP:9633"/>
        <dbReference type="Rhea" id="RHEA-COMP:9634"/>
        <dbReference type="ChEBI" id="CHEBI:15378"/>
        <dbReference type="ChEBI" id="CHEBI:57783"/>
        <dbReference type="ChEBI" id="CHEBI:58349"/>
        <dbReference type="ChEBI" id="CHEBI:78460"/>
        <dbReference type="ChEBI" id="CHEBI:78461"/>
    </reaction>
    <physiologicalReaction direction="left-to-right" evidence="64">
        <dbReference type="Rhea" id="RHEA:41841"/>
    </physiologicalReaction>
</comment>
<evidence type="ECO:0000256" key="17">
    <source>
        <dbReference type="ARBA" id="ARBA00022832"/>
    </source>
</evidence>
<dbReference type="InterPro" id="IPR057326">
    <property type="entry name" value="KR_dom"/>
</dbReference>
<dbReference type="SMART" id="SM00822">
    <property type="entry name" value="PKS_KR"/>
    <property type="match status" value="1"/>
</dbReference>
<keyword evidence="11" id="KW-0596">Phosphopantetheine</keyword>
<dbReference type="FunFam" id="3.90.180.10:FF:000015">
    <property type="entry name" value="Fatty acid synthase"/>
    <property type="match status" value="1"/>
</dbReference>
<evidence type="ECO:0000256" key="19">
    <source>
        <dbReference type="ARBA" id="ARBA00022898"/>
    </source>
</evidence>
<comment type="caution">
    <text evidence="73">The sequence shown here is derived from an EMBL/GenBank/DDBJ whole genome shotgun (WGS) entry which is preliminary data.</text>
</comment>
<dbReference type="PROSITE" id="PS52004">
    <property type="entry name" value="KS3_2"/>
    <property type="match status" value="1"/>
</dbReference>
<dbReference type="GO" id="GO:0004315">
    <property type="term" value="F:3-oxoacyl-[acyl-carrier-protein] synthase activity"/>
    <property type="evidence" value="ECO:0007669"/>
    <property type="project" value="UniProtKB-EC"/>
</dbReference>
<evidence type="ECO:0000256" key="66">
    <source>
        <dbReference type="ARBA" id="ARBA00049521"/>
    </source>
</evidence>
<evidence type="ECO:0000256" key="32">
    <source>
        <dbReference type="ARBA" id="ARBA00023398"/>
    </source>
</evidence>
<dbReference type="PANTHER" id="PTHR43775">
    <property type="entry name" value="FATTY ACID SYNTHASE"/>
    <property type="match status" value="1"/>
</dbReference>
<evidence type="ECO:0000256" key="4">
    <source>
        <dbReference type="ARBA" id="ARBA00012873"/>
    </source>
</evidence>
<comment type="catalytic activity">
    <reaction evidence="53">
        <text>a fatty acyl-[ACP] + malonyl-[ACP] + H(+) = a 3-oxoacyl-[ACP] + holo-[ACP] + CO2</text>
        <dbReference type="Rhea" id="RHEA:22836"/>
        <dbReference type="Rhea" id="RHEA-COMP:9623"/>
        <dbReference type="Rhea" id="RHEA-COMP:9685"/>
        <dbReference type="Rhea" id="RHEA-COMP:9916"/>
        <dbReference type="Rhea" id="RHEA-COMP:14125"/>
        <dbReference type="ChEBI" id="CHEBI:15378"/>
        <dbReference type="ChEBI" id="CHEBI:16526"/>
        <dbReference type="ChEBI" id="CHEBI:64479"/>
        <dbReference type="ChEBI" id="CHEBI:78449"/>
        <dbReference type="ChEBI" id="CHEBI:78776"/>
        <dbReference type="ChEBI" id="CHEBI:138651"/>
        <dbReference type="EC" id="2.3.1.41"/>
    </reaction>
    <physiologicalReaction direction="left-to-right" evidence="53">
        <dbReference type="Rhea" id="RHEA:22837"/>
    </physiologicalReaction>
</comment>
<dbReference type="InterPro" id="IPR016039">
    <property type="entry name" value="Thiolase-like"/>
</dbReference>
<dbReference type="PROSITE" id="PS00606">
    <property type="entry name" value="KS3_1"/>
    <property type="match status" value="1"/>
</dbReference>
<evidence type="ECO:0000256" key="22">
    <source>
        <dbReference type="ARBA" id="ARBA00023027"/>
    </source>
</evidence>
<dbReference type="EC" id="1.1.1.100" evidence="5"/>
<dbReference type="InterPro" id="IPR029063">
    <property type="entry name" value="SAM-dependent_MTases_sf"/>
</dbReference>
<dbReference type="EC" id="2.3.1.38" evidence="8"/>
<dbReference type="Gene3D" id="3.40.366.10">
    <property type="entry name" value="Malonyl-Coenzyme A Acyl Carrier Protein, domain 2"/>
    <property type="match status" value="1"/>
</dbReference>
<comment type="catalytic activity">
    <reaction evidence="54">
        <text>3-oxohexanoyl-[ACP] + NADPH + H(+) = (3R)-hydroxyhexanoyl-[ACP] + NADP(+)</text>
        <dbReference type="Rhea" id="RHEA:41824"/>
        <dbReference type="Rhea" id="RHEA-COMP:9629"/>
        <dbReference type="Rhea" id="RHEA-COMP:9630"/>
        <dbReference type="ChEBI" id="CHEBI:15378"/>
        <dbReference type="ChEBI" id="CHEBI:57783"/>
        <dbReference type="ChEBI" id="CHEBI:58349"/>
        <dbReference type="ChEBI" id="CHEBI:78456"/>
        <dbReference type="ChEBI" id="CHEBI:78457"/>
    </reaction>
    <physiologicalReaction direction="left-to-right" evidence="54">
        <dbReference type="Rhea" id="RHEA:41825"/>
    </physiologicalReaction>
</comment>
<comment type="catalytic activity">
    <reaction evidence="37">
        <text>acetyl-CoA + n malonyl-CoA + 2n NADPH + 2n H(+) = a long-chain fatty acid + (n+1) CoA + n CO2 + 2n NADP(+).</text>
        <dbReference type="EC" id="2.3.1.85"/>
    </reaction>
</comment>
<keyword evidence="12" id="KW-0444">Lipid biosynthesis</keyword>
<dbReference type="SUPFAM" id="SSF53474">
    <property type="entry name" value="alpha/beta-Hydrolases"/>
    <property type="match status" value="1"/>
</dbReference>
<dbReference type="InterPro" id="IPR014031">
    <property type="entry name" value="Ketoacyl_synth_C"/>
</dbReference>
<dbReference type="InterPro" id="IPR009081">
    <property type="entry name" value="PP-bd_ACP"/>
</dbReference>
<comment type="catalytic activity">
    <reaction evidence="27">
        <text>(3R)-hydroxyoctanoyl-[ACP] = (2E)-octenoyl-[ACP] + H2O</text>
        <dbReference type="Rhea" id="RHEA:41844"/>
        <dbReference type="Rhea" id="RHEA-COMP:9634"/>
        <dbReference type="Rhea" id="RHEA-COMP:9635"/>
        <dbReference type="ChEBI" id="CHEBI:15377"/>
        <dbReference type="ChEBI" id="CHEBI:78461"/>
        <dbReference type="ChEBI" id="CHEBI:78462"/>
    </reaction>
    <physiologicalReaction direction="left-to-right" evidence="27">
        <dbReference type="Rhea" id="RHEA:41845"/>
    </physiologicalReaction>
</comment>
<evidence type="ECO:0000256" key="21">
    <source>
        <dbReference type="ARBA" id="ARBA00023002"/>
    </source>
</evidence>
<evidence type="ECO:0000256" key="16">
    <source>
        <dbReference type="ARBA" id="ARBA00022801"/>
    </source>
</evidence>
<proteinExistence type="predicted"/>
<dbReference type="SUPFAM" id="SSF50129">
    <property type="entry name" value="GroES-like"/>
    <property type="match status" value="1"/>
</dbReference>
<evidence type="ECO:0000256" key="29">
    <source>
        <dbReference type="ARBA" id="ARBA00023373"/>
    </source>
</evidence>
<evidence type="ECO:0000256" key="36">
    <source>
        <dbReference type="ARBA" id="ARBA00023442"/>
    </source>
</evidence>
<feature type="region of interest" description="N-terminal hotdog fold" evidence="68">
    <location>
        <begin position="879"/>
        <end position="1008"/>
    </location>
</feature>
<dbReference type="SMART" id="SM00827">
    <property type="entry name" value="PKS_AT"/>
    <property type="match status" value="1"/>
</dbReference>
<comment type="catalytic activity">
    <reaction evidence="49">
        <text>hexadecanoyl-[ACP] + malonyl-[ACP] + H(+) = 3-oxooctadecanoyl-[ACP] + holo-[ACP] + CO2</text>
        <dbReference type="Rhea" id="RHEA:41916"/>
        <dbReference type="Rhea" id="RHEA-COMP:9623"/>
        <dbReference type="Rhea" id="RHEA-COMP:9652"/>
        <dbReference type="Rhea" id="RHEA-COMP:9653"/>
        <dbReference type="Rhea" id="RHEA-COMP:9685"/>
        <dbReference type="ChEBI" id="CHEBI:15378"/>
        <dbReference type="ChEBI" id="CHEBI:16526"/>
        <dbReference type="ChEBI" id="CHEBI:64479"/>
        <dbReference type="ChEBI" id="CHEBI:78449"/>
        <dbReference type="ChEBI" id="CHEBI:78483"/>
        <dbReference type="ChEBI" id="CHEBI:78487"/>
    </reaction>
    <physiologicalReaction direction="left-to-right" evidence="49">
        <dbReference type="Rhea" id="RHEA:41917"/>
    </physiologicalReaction>
</comment>
<evidence type="ECO:0000256" key="68">
    <source>
        <dbReference type="PROSITE-ProRule" id="PRU01363"/>
    </source>
</evidence>
<comment type="catalytic activity">
    <reaction evidence="33">
        <text>(3R)-hydroxyoctadecanoyl-[ACP] = (2E)-octadecenoyl-[ACP] + H2O</text>
        <dbReference type="Rhea" id="RHEA:41924"/>
        <dbReference type="Rhea" id="RHEA-COMP:9654"/>
        <dbReference type="Rhea" id="RHEA-COMP:9655"/>
        <dbReference type="ChEBI" id="CHEBI:15377"/>
        <dbReference type="ChEBI" id="CHEBI:78488"/>
        <dbReference type="ChEBI" id="CHEBI:78489"/>
    </reaction>
    <physiologicalReaction direction="left-to-right" evidence="33">
        <dbReference type="Rhea" id="RHEA:41925"/>
    </physiologicalReaction>
</comment>
<dbReference type="GO" id="GO:0019171">
    <property type="term" value="F:(3R)-hydroxyacyl-[acyl-carrier-protein] dehydratase activity"/>
    <property type="evidence" value="ECO:0007669"/>
    <property type="project" value="UniProtKB-EC"/>
</dbReference>
<dbReference type="Gene3D" id="3.90.180.10">
    <property type="entry name" value="Medium-chain alcohol dehydrogenases, catalytic domain"/>
    <property type="match status" value="1"/>
</dbReference>